<proteinExistence type="predicted"/>
<protein>
    <submittedName>
        <fullName evidence="1">Uncharacterized protein</fullName>
    </submittedName>
</protein>
<sequence length="135" mass="15906">MSKWSLLLMLFFGVATESFADYFKWEILYTDKGYGTETLTVPVTSMRKIKFADKKNECRMESFWMRIEADLLLEGKTLVCVNGDEKRVVSVVCRDNHRNRKYNMLKELYPIAKNGFRLNPKMGADSPYLELRCYF</sequence>
<name>A0A381R304_9ZZZZ</name>
<dbReference type="AlphaFoldDB" id="A0A381R304"/>
<reference evidence="1" key="1">
    <citation type="submission" date="2018-05" db="EMBL/GenBank/DDBJ databases">
        <authorList>
            <person name="Lanie J.A."/>
            <person name="Ng W.-L."/>
            <person name="Kazmierczak K.M."/>
            <person name="Andrzejewski T.M."/>
            <person name="Davidsen T.M."/>
            <person name="Wayne K.J."/>
            <person name="Tettelin H."/>
            <person name="Glass J.I."/>
            <person name="Rusch D."/>
            <person name="Podicherti R."/>
            <person name="Tsui H.-C.T."/>
            <person name="Winkler M.E."/>
        </authorList>
    </citation>
    <scope>NUCLEOTIDE SEQUENCE</scope>
</reference>
<evidence type="ECO:0000313" key="1">
    <source>
        <dbReference type="EMBL" id="SUZ86072.1"/>
    </source>
</evidence>
<dbReference type="EMBL" id="UINC01001663">
    <property type="protein sequence ID" value="SUZ86072.1"/>
    <property type="molecule type" value="Genomic_DNA"/>
</dbReference>
<organism evidence="1">
    <name type="scientific">marine metagenome</name>
    <dbReference type="NCBI Taxonomy" id="408172"/>
    <lineage>
        <taxon>unclassified sequences</taxon>
        <taxon>metagenomes</taxon>
        <taxon>ecological metagenomes</taxon>
    </lineage>
</organism>
<accession>A0A381R304</accession>
<gene>
    <name evidence="1" type="ORF">METZ01_LOCUS38926</name>
</gene>